<name>A0A0C9VSI6_9AGAM</name>
<protein>
    <submittedName>
        <fullName evidence="2">Uncharacterized protein</fullName>
    </submittedName>
</protein>
<dbReference type="Proteomes" id="UP000053820">
    <property type="component" value="Unassembled WGS sequence"/>
</dbReference>
<evidence type="ECO:0000256" key="1">
    <source>
        <dbReference type="SAM" id="MobiDB-lite"/>
    </source>
</evidence>
<gene>
    <name evidence="2" type="ORF">HYDPIDRAFT_116735</name>
</gene>
<evidence type="ECO:0000313" key="3">
    <source>
        <dbReference type="Proteomes" id="UP000053820"/>
    </source>
</evidence>
<reference evidence="2 3" key="1">
    <citation type="submission" date="2014-04" db="EMBL/GenBank/DDBJ databases">
        <title>Evolutionary Origins and Diversification of the Mycorrhizal Mutualists.</title>
        <authorList>
            <consortium name="DOE Joint Genome Institute"/>
            <consortium name="Mycorrhizal Genomics Consortium"/>
            <person name="Kohler A."/>
            <person name="Kuo A."/>
            <person name="Nagy L.G."/>
            <person name="Floudas D."/>
            <person name="Copeland A."/>
            <person name="Barry K.W."/>
            <person name="Cichocki N."/>
            <person name="Veneault-Fourrey C."/>
            <person name="LaButti K."/>
            <person name="Lindquist E.A."/>
            <person name="Lipzen A."/>
            <person name="Lundell T."/>
            <person name="Morin E."/>
            <person name="Murat C."/>
            <person name="Riley R."/>
            <person name="Ohm R."/>
            <person name="Sun H."/>
            <person name="Tunlid A."/>
            <person name="Henrissat B."/>
            <person name="Grigoriev I.V."/>
            <person name="Hibbett D.S."/>
            <person name="Martin F."/>
        </authorList>
    </citation>
    <scope>NUCLEOTIDE SEQUENCE [LARGE SCALE GENOMIC DNA]</scope>
    <source>
        <strain evidence="2 3">MD-312</strain>
    </source>
</reference>
<proteinExistence type="predicted"/>
<keyword evidence="3" id="KW-1185">Reference proteome</keyword>
<feature type="non-terminal residue" evidence="2">
    <location>
        <position position="91"/>
    </location>
</feature>
<organism evidence="2 3">
    <name type="scientific">Hydnomerulius pinastri MD-312</name>
    <dbReference type="NCBI Taxonomy" id="994086"/>
    <lineage>
        <taxon>Eukaryota</taxon>
        <taxon>Fungi</taxon>
        <taxon>Dikarya</taxon>
        <taxon>Basidiomycota</taxon>
        <taxon>Agaricomycotina</taxon>
        <taxon>Agaricomycetes</taxon>
        <taxon>Agaricomycetidae</taxon>
        <taxon>Boletales</taxon>
        <taxon>Boletales incertae sedis</taxon>
        <taxon>Leucogyrophana</taxon>
    </lineage>
</organism>
<sequence length="91" mass="10307">MEAIEAEFKDDSDSLLDLPATMPVGQSQDVVEVDQHGVDPLDFMATGYGPPRPHQRGPAEVPKNPSKRLKKVLRRFQQNVRSLKPRRRDTN</sequence>
<dbReference type="AlphaFoldDB" id="A0A0C9VSI6"/>
<accession>A0A0C9VSI6</accession>
<evidence type="ECO:0000313" key="2">
    <source>
        <dbReference type="EMBL" id="KIJ60865.1"/>
    </source>
</evidence>
<dbReference type="HOGENOM" id="CLU_2432849_0_0_1"/>
<feature type="region of interest" description="Disordered" evidence="1">
    <location>
        <begin position="45"/>
        <end position="68"/>
    </location>
</feature>
<dbReference type="EMBL" id="KN839868">
    <property type="protein sequence ID" value="KIJ60865.1"/>
    <property type="molecule type" value="Genomic_DNA"/>
</dbReference>